<proteinExistence type="predicted"/>
<evidence type="ECO:0000313" key="1">
    <source>
        <dbReference type="EMBL" id="MPN45378.1"/>
    </source>
</evidence>
<sequence length="75" mass="8057">MNAAWYINGDTLFSWIALPCAFHAGIACVEEFAPVIGYGKGTLFTHVGVSGGIRRIGGCRGIGGRHGIHCNRLRR</sequence>
<protein>
    <submittedName>
        <fullName evidence="1">Uncharacterized protein</fullName>
    </submittedName>
</protein>
<reference evidence="1" key="1">
    <citation type="submission" date="2019-08" db="EMBL/GenBank/DDBJ databases">
        <authorList>
            <person name="Kucharzyk K."/>
            <person name="Murdoch R.W."/>
            <person name="Higgins S."/>
            <person name="Loffler F."/>
        </authorList>
    </citation>
    <scope>NUCLEOTIDE SEQUENCE</scope>
</reference>
<dbReference type="AlphaFoldDB" id="A0A645I2B4"/>
<organism evidence="1">
    <name type="scientific">bioreactor metagenome</name>
    <dbReference type="NCBI Taxonomy" id="1076179"/>
    <lineage>
        <taxon>unclassified sequences</taxon>
        <taxon>metagenomes</taxon>
        <taxon>ecological metagenomes</taxon>
    </lineage>
</organism>
<accession>A0A645I2B4</accession>
<comment type="caution">
    <text evidence="1">The sequence shown here is derived from an EMBL/GenBank/DDBJ whole genome shotgun (WGS) entry which is preliminary data.</text>
</comment>
<dbReference type="EMBL" id="VSSQ01105224">
    <property type="protein sequence ID" value="MPN45378.1"/>
    <property type="molecule type" value="Genomic_DNA"/>
</dbReference>
<gene>
    <name evidence="1" type="ORF">SDC9_192945</name>
</gene>
<name>A0A645I2B4_9ZZZZ</name>